<protein>
    <recommendedName>
        <fullName evidence="3">HEAT repeat-containing protein</fullName>
    </recommendedName>
</protein>
<name>A0ABX0UNY2_9BACT</name>
<gene>
    <name evidence="1" type="ORF">FHS68_002565</name>
</gene>
<dbReference type="EMBL" id="JAASQJ010000002">
    <property type="protein sequence ID" value="NIJ53395.1"/>
    <property type="molecule type" value="Genomic_DNA"/>
</dbReference>
<organism evidence="1 2">
    <name type="scientific">Dyadobacter arcticus</name>
    <dbReference type="NCBI Taxonomy" id="1078754"/>
    <lineage>
        <taxon>Bacteria</taxon>
        <taxon>Pseudomonadati</taxon>
        <taxon>Bacteroidota</taxon>
        <taxon>Cytophagia</taxon>
        <taxon>Cytophagales</taxon>
        <taxon>Spirosomataceae</taxon>
        <taxon>Dyadobacter</taxon>
    </lineage>
</organism>
<keyword evidence="2" id="KW-1185">Reference proteome</keyword>
<dbReference type="SUPFAM" id="SSF48371">
    <property type="entry name" value="ARM repeat"/>
    <property type="match status" value="1"/>
</dbReference>
<reference evidence="1 2" key="1">
    <citation type="submission" date="2020-03" db="EMBL/GenBank/DDBJ databases">
        <title>Genomic Encyclopedia of Type Strains, Phase IV (KMG-IV): sequencing the most valuable type-strain genomes for metagenomic binning, comparative biology and taxonomic classification.</title>
        <authorList>
            <person name="Goeker M."/>
        </authorList>
    </citation>
    <scope>NUCLEOTIDE SEQUENCE [LARGE SCALE GENOMIC DNA]</scope>
    <source>
        <strain evidence="1 2">DSM 102865</strain>
    </source>
</reference>
<evidence type="ECO:0000313" key="1">
    <source>
        <dbReference type="EMBL" id="NIJ53395.1"/>
    </source>
</evidence>
<dbReference type="InterPro" id="IPR016024">
    <property type="entry name" value="ARM-type_fold"/>
</dbReference>
<evidence type="ECO:0008006" key="3">
    <source>
        <dbReference type="Google" id="ProtNLM"/>
    </source>
</evidence>
<proteinExistence type="predicted"/>
<sequence length="171" mass="19283">MNIKSELLAEPLQSKRVAIRVADYACTSADAFEALMHCFLAEDSKLSQRAAYSLGIAAVKVPHLVQPYVGQLVSQLKKTGSHDALNRNITRIFEVIPIPEEFHGEVIDACFGFLENRLTAIAIRAYSLTILFNFSKIYPEIKTELRFLIEESLHYEKPAFVSRGRKILTLI</sequence>
<comment type="caution">
    <text evidence="1">The sequence shown here is derived from an EMBL/GenBank/DDBJ whole genome shotgun (WGS) entry which is preliminary data.</text>
</comment>
<evidence type="ECO:0000313" key="2">
    <source>
        <dbReference type="Proteomes" id="UP001179181"/>
    </source>
</evidence>
<dbReference type="RefSeq" id="WP_167270467.1">
    <property type="nucleotide sequence ID" value="NZ_JAASQJ010000002.1"/>
</dbReference>
<accession>A0ABX0UNY2</accession>
<dbReference type="Proteomes" id="UP001179181">
    <property type="component" value="Unassembled WGS sequence"/>
</dbReference>